<keyword evidence="2" id="KW-0969">Cilium</keyword>
<dbReference type="SMART" id="SM00858">
    <property type="entry name" value="SAF"/>
    <property type="match status" value="1"/>
</dbReference>
<dbReference type="Gene3D" id="3.90.1210.10">
    <property type="entry name" value="Antifreeze-like/N-acetylneuraminic acid synthase C-terminal domain"/>
    <property type="match status" value="1"/>
</dbReference>
<dbReference type="Pfam" id="PF08666">
    <property type="entry name" value="SAF"/>
    <property type="match status" value="1"/>
</dbReference>
<evidence type="ECO:0000313" key="2">
    <source>
        <dbReference type="EMBL" id="ODQ93499.1"/>
    </source>
</evidence>
<dbReference type="EMBL" id="MIGZ01000067">
    <property type="protein sequence ID" value="ODQ93499.1"/>
    <property type="molecule type" value="Genomic_DNA"/>
</dbReference>
<feature type="domain" description="SAF" evidence="1">
    <location>
        <begin position="53"/>
        <end position="115"/>
    </location>
</feature>
<keyword evidence="2" id="KW-0282">Flagellum</keyword>
<organism evidence="2 3">
    <name type="scientific">Mycolicibacterium holsaticum</name>
    <dbReference type="NCBI Taxonomy" id="152142"/>
    <lineage>
        <taxon>Bacteria</taxon>
        <taxon>Bacillati</taxon>
        <taxon>Actinomycetota</taxon>
        <taxon>Actinomycetes</taxon>
        <taxon>Mycobacteriales</taxon>
        <taxon>Mycobacteriaceae</taxon>
        <taxon>Mycolicibacterium</taxon>
    </lineage>
</organism>
<dbReference type="CDD" id="cd11614">
    <property type="entry name" value="SAF_CpaB_FlgA_like"/>
    <property type="match status" value="1"/>
</dbReference>
<keyword evidence="2" id="KW-0966">Cell projection</keyword>
<name>A0A1E3RUG9_9MYCO</name>
<accession>A0A1E3RUG9</accession>
<proteinExistence type="predicted"/>
<sequence length="220" mass="22275">MGESLSPSVLSRIQDALRPDWTRTLAARRAAAGVLVVLAAVAAVRPDPDDRRADVVVAAHDLMPGVKLDAADVKVESRSATMIPDGAQADPGSVVGATLAGPARRGEALTDVRVLGPRLAESAAGPDARIVPLRLDDTALLDLVRPGDVVDVLTAGAESTVAADAEPSVVARDAVVVVVSEKPTGAATGGDRVVLVALPARAANDVAAATLVSAVTLTFH</sequence>
<evidence type="ECO:0000259" key="1">
    <source>
        <dbReference type="SMART" id="SM00858"/>
    </source>
</evidence>
<dbReference type="Proteomes" id="UP000094243">
    <property type="component" value="Unassembled WGS sequence"/>
</dbReference>
<reference evidence="3" key="1">
    <citation type="submission" date="2016-09" db="EMBL/GenBank/DDBJ databases">
        <authorList>
            <person name="Greninger A.L."/>
            <person name="Jerome K.R."/>
            <person name="Mcnair B."/>
            <person name="Wallis C."/>
            <person name="Fang F."/>
        </authorList>
    </citation>
    <scope>NUCLEOTIDE SEQUENCE [LARGE SCALE GENOMIC DNA]</scope>
    <source>
        <strain evidence="3">M7</strain>
    </source>
</reference>
<keyword evidence="3" id="KW-1185">Reference proteome</keyword>
<dbReference type="AlphaFoldDB" id="A0A1E3RUG9"/>
<dbReference type="OrthoDB" id="4808509at2"/>
<evidence type="ECO:0000313" key="3">
    <source>
        <dbReference type="Proteomes" id="UP000094243"/>
    </source>
</evidence>
<comment type="caution">
    <text evidence="2">The sequence shown here is derived from an EMBL/GenBank/DDBJ whole genome shotgun (WGS) entry which is preliminary data.</text>
</comment>
<dbReference type="InterPro" id="IPR013974">
    <property type="entry name" value="SAF"/>
</dbReference>
<gene>
    <name evidence="2" type="ORF">BHQ17_13205</name>
</gene>
<dbReference type="RefSeq" id="WP_069405647.1">
    <property type="nucleotide sequence ID" value="NZ_MIGZ01000067.1"/>
</dbReference>
<protein>
    <submittedName>
        <fullName evidence="2">Flagellar biosynthesis protein FlgA</fullName>
    </submittedName>
</protein>